<evidence type="ECO:0000256" key="1">
    <source>
        <dbReference type="SAM" id="MobiDB-lite"/>
    </source>
</evidence>
<feature type="compositionally biased region" description="Basic and acidic residues" evidence="1">
    <location>
        <begin position="10"/>
        <end position="26"/>
    </location>
</feature>
<proteinExistence type="predicted"/>
<gene>
    <name evidence="2" type="ORF">H0235_002231</name>
</gene>
<evidence type="ECO:0000313" key="2">
    <source>
        <dbReference type="EMBL" id="KAF7434040.1"/>
    </source>
</evidence>
<organism evidence="2 3">
    <name type="scientific">Vespula pensylvanica</name>
    <name type="common">Western yellow jacket</name>
    <name type="synonym">Wasp</name>
    <dbReference type="NCBI Taxonomy" id="30213"/>
    <lineage>
        <taxon>Eukaryota</taxon>
        <taxon>Metazoa</taxon>
        <taxon>Ecdysozoa</taxon>
        <taxon>Arthropoda</taxon>
        <taxon>Hexapoda</taxon>
        <taxon>Insecta</taxon>
        <taxon>Pterygota</taxon>
        <taxon>Neoptera</taxon>
        <taxon>Endopterygota</taxon>
        <taxon>Hymenoptera</taxon>
        <taxon>Apocrita</taxon>
        <taxon>Aculeata</taxon>
        <taxon>Vespoidea</taxon>
        <taxon>Vespidae</taxon>
        <taxon>Vespinae</taxon>
        <taxon>Vespula</taxon>
    </lineage>
</organism>
<dbReference type="AlphaFoldDB" id="A0A834P9M6"/>
<feature type="compositionally biased region" description="Acidic residues" evidence="1">
    <location>
        <begin position="27"/>
        <end position="37"/>
    </location>
</feature>
<name>A0A834P9M6_VESPE</name>
<protein>
    <submittedName>
        <fullName evidence="2">Uncharacterized protein</fullName>
    </submittedName>
</protein>
<reference evidence="2" key="1">
    <citation type="journal article" date="2020" name="G3 (Bethesda)">
        <title>High-Quality Assemblies for Three Invasive Social Wasps from the &lt;i&gt;Vespula&lt;/i&gt; Genus.</title>
        <authorList>
            <person name="Harrop T.W.R."/>
            <person name="Guhlin J."/>
            <person name="McLaughlin G.M."/>
            <person name="Permina E."/>
            <person name="Stockwell P."/>
            <person name="Gilligan J."/>
            <person name="Le Lec M.F."/>
            <person name="Gruber M.A.M."/>
            <person name="Quinn O."/>
            <person name="Lovegrove M."/>
            <person name="Duncan E.J."/>
            <person name="Remnant E.J."/>
            <person name="Van Eeckhoven J."/>
            <person name="Graham B."/>
            <person name="Knapp R.A."/>
            <person name="Langford K.W."/>
            <person name="Kronenberg Z."/>
            <person name="Press M.O."/>
            <person name="Eacker S.M."/>
            <person name="Wilson-Rankin E.E."/>
            <person name="Purcell J."/>
            <person name="Lester P.J."/>
            <person name="Dearden P.K."/>
        </authorList>
    </citation>
    <scope>NUCLEOTIDE SEQUENCE</scope>
    <source>
        <strain evidence="2">Volc-1</strain>
    </source>
</reference>
<feature type="region of interest" description="Disordered" evidence="1">
    <location>
        <begin position="1"/>
        <end position="39"/>
    </location>
</feature>
<comment type="caution">
    <text evidence="2">The sequence shown here is derived from an EMBL/GenBank/DDBJ whole genome shotgun (WGS) entry which is preliminary data.</text>
</comment>
<dbReference type="Proteomes" id="UP000600918">
    <property type="component" value="Unassembled WGS sequence"/>
</dbReference>
<dbReference type="EMBL" id="JACSDY010000002">
    <property type="protein sequence ID" value="KAF7434040.1"/>
    <property type="molecule type" value="Genomic_DNA"/>
</dbReference>
<accession>A0A834P9M6</accession>
<keyword evidence="3" id="KW-1185">Reference proteome</keyword>
<evidence type="ECO:0000313" key="3">
    <source>
        <dbReference type="Proteomes" id="UP000600918"/>
    </source>
</evidence>
<sequence>MQSAALQRTNKREQKVDEEKKEKEEKDEKEEKEEEEVVEHPTNSGWQFCRWIYCPNREVLLFAEEIPEANAAPNAHTIMIAFDVFAWNFYARREESRMRIR</sequence>